<reference evidence="1 2" key="1">
    <citation type="submission" date="2017-07" db="EMBL/GenBank/DDBJ databases">
        <title>A draft genome sequence of Gluconacetobacter entanii LTH 4560.</title>
        <authorList>
            <person name="Skraban J."/>
            <person name="Cleenwerck I."/>
            <person name="Vandamme P."/>
            <person name="Trcek J."/>
        </authorList>
    </citation>
    <scope>NUCLEOTIDE SEQUENCE [LARGE SCALE GENOMIC DNA]</scope>
    <source>
        <strain evidence="1 2">LTH 4560</strain>
    </source>
</reference>
<proteinExistence type="predicted"/>
<name>A0A318PT26_9PROT</name>
<evidence type="ECO:0000313" key="2">
    <source>
        <dbReference type="Proteomes" id="UP000248301"/>
    </source>
</evidence>
<evidence type="ECO:0000313" key="1">
    <source>
        <dbReference type="EMBL" id="PYD63389.1"/>
    </source>
</evidence>
<evidence type="ECO:0008006" key="3">
    <source>
        <dbReference type="Google" id="ProtNLM"/>
    </source>
</evidence>
<accession>A0A318PT26</accession>
<organism evidence="1 2">
    <name type="scientific">Gluconacetobacter entanii</name>
    <dbReference type="NCBI Taxonomy" id="108528"/>
    <lineage>
        <taxon>Bacteria</taxon>
        <taxon>Pseudomonadati</taxon>
        <taxon>Pseudomonadota</taxon>
        <taxon>Alphaproteobacteria</taxon>
        <taxon>Acetobacterales</taxon>
        <taxon>Acetobacteraceae</taxon>
        <taxon>Gluconacetobacter</taxon>
    </lineage>
</organism>
<sequence length="228" mass="24864">MSMPSHASSSAAMPGIVDSPVISALRTARCTDDPFPHWNMDNVLPPSVTHSLLAWDPGATFHAGESGGRRDVRNGHRILVTPAGRARDPELDHLAHLFDAPAARQHFERTCGIDIAGTFLRLELCLDTDGFWLAPHTDIGAKRLTLLISLSTDADARDWGTDLLTPQGQSVARASGAFNSGLLFIPSDRSWHGFVRRPITGLRRTLIVNYVGPEWQACDELAFPPART</sequence>
<comment type="caution">
    <text evidence="1">The sequence shown here is derived from an EMBL/GenBank/DDBJ whole genome shotgun (WGS) entry which is preliminary data.</text>
</comment>
<dbReference type="Proteomes" id="UP000248301">
    <property type="component" value="Unassembled WGS sequence"/>
</dbReference>
<dbReference type="EMBL" id="NKUF01000012">
    <property type="protein sequence ID" value="PYD63389.1"/>
    <property type="molecule type" value="Genomic_DNA"/>
</dbReference>
<dbReference type="OrthoDB" id="7157988at2"/>
<dbReference type="Gene3D" id="2.60.120.620">
    <property type="entry name" value="q2cbj1_9rhob like domain"/>
    <property type="match status" value="1"/>
</dbReference>
<gene>
    <name evidence="1" type="ORF">CFR72_07320</name>
</gene>
<protein>
    <recommendedName>
        <fullName evidence="3">2OG-Fe(II) oxygenase</fullName>
    </recommendedName>
</protein>
<dbReference type="AlphaFoldDB" id="A0A318PT26"/>